<keyword evidence="3" id="KW-1185">Reference proteome</keyword>
<organism evidence="2 3">
    <name type="scientific">Miscanthus lutarioriparius</name>
    <dbReference type="NCBI Taxonomy" id="422564"/>
    <lineage>
        <taxon>Eukaryota</taxon>
        <taxon>Viridiplantae</taxon>
        <taxon>Streptophyta</taxon>
        <taxon>Embryophyta</taxon>
        <taxon>Tracheophyta</taxon>
        <taxon>Spermatophyta</taxon>
        <taxon>Magnoliopsida</taxon>
        <taxon>Liliopsida</taxon>
        <taxon>Poales</taxon>
        <taxon>Poaceae</taxon>
        <taxon>PACMAD clade</taxon>
        <taxon>Panicoideae</taxon>
        <taxon>Andropogonodae</taxon>
        <taxon>Andropogoneae</taxon>
        <taxon>Saccharinae</taxon>
        <taxon>Miscanthus</taxon>
    </lineage>
</organism>
<feature type="region of interest" description="Disordered" evidence="1">
    <location>
        <begin position="128"/>
        <end position="150"/>
    </location>
</feature>
<proteinExistence type="predicted"/>
<sequence>MPIEIPVQPIAREVERRPASTEERIGHGEHTRHRHLQLRHHLLRGGHGEVTVAKEQHAGVVRSEMQYENWCMLACITKESVQADRRGAVGGGVIRGGHAAQHGPQRPRQQVPGAALCGAVGHGGECGRGPRAERLDHGSAGPGASLAPSCAEQPGELAAGVEPRELPGGTAACWAAAVAPPSAPATRAAATHEDRCPAWAVRRRWATTAAQR</sequence>
<accession>A0A811MBI8</accession>
<dbReference type="EMBL" id="CAJGYO010000001">
    <property type="protein sequence ID" value="CAD6203789.1"/>
    <property type="molecule type" value="Genomic_DNA"/>
</dbReference>
<evidence type="ECO:0000313" key="3">
    <source>
        <dbReference type="Proteomes" id="UP000604825"/>
    </source>
</evidence>
<comment type="caution">
    <text evidence="2">The sequence shown here is derived from an EMBL/GenBank/DDBJ whole genome shotgun (WGS) entry which is preliminary data.</text>
</comment>
<gene>
    <name evidence="2" type="ORF">NCGR_LOCUS1926</name>
</gene>
<protein>
    <submittedName>
        <fullName evidence="2">Uncharacterized protein</fullName>
    </submittedName>
</protein>
<evidence type="ECO:0000313" key="2">
    <source>
        <dbReference type="EMBL" id="CAD6203789.1"/>
    </source>
</evidence>
<name>A0A811MBI8_9POAL</name>
<reference evidence="2" key="1">
    <citation type="submission" date="2020-10" db="EMBL/GenBank/DDBJ databases">
        <authorList>
            <person name="Han B."/>
            <person name="Lu T."/>
            <person name="Zhao Q."/>
            <person name="Huang X."/>
            <person name="Zhao Y."/>
        </authorList>
    </citation>
    <scope>NUCLEOTIDE SEQUENCE</scope>
</reference>
<feature type="compositionally biased region" description="Basic and acidic residues" evidence="1">
    <location>
        <begin position="128"/>
        <end position="137"/>
    </location>
</feature>
<dbReference type="AlphaFoldDB" id="A0A811MBI8"/>
<evidence type="ECO:0000256" key="1">
    <source>
        <dbReference type="SAM" id="MobiDB-lite"/>
    </source>
</evidence>
<dbReference type="Proteomes" id="UP000604825">
    <property type="component" value="Unassembled WGS sequence"/>
</dbReference>